<name>A0ACC0VCC7_9HYPO</name>
<comment type="caution">
    <text evidence="1">The sequence shown here is derived from an EMBL/GenBank/DDBJ whole genome shotgun (WGS) entry which is preliminary data.</text>
</comment>
<dbReference type="EMBL" id="CM047940">
    <property type="protein sequence ID" value="KAI9904075.1"/>
    <property type="molecule type" value="Genomic_DNA"/>
</dbReference>
<protein>
    <submittedName>
        <fullName evidence="1">Uncharacterized protein</fullName>
    </submittedName>
</protein>
<organism evidence="1 2">
    <name type="scientific">Trichothecium roseum</name>
    <dbReference type="NCBI Taxonomy" id="47278"/>
    <lineage>
        <taxon>Eukaryota</taxon>
        <taxon>Fungi</taxon>
        <taxon>Dikarya</taxon>
        <taxon>Ascomycota</taxon>
        <taxon>Pezizomycotina</taxon>
        <taxon>Sordariomycetes</taxon>
        <taxon>Hypocreomycetidae</taxon>
        <taxon>Hypocreales</taxon>
        <taxon>Hypocreales incertae sedis</taxon>
        <taxon>Trichothecium</taxon>
    </lineage>
</organism>
<reference evidence="1" key="1">
    <citation type="submission" date="2022-10" db="EMBL/GenBank/DDBJ databases">
        <title>Complete Genome of Trichothecium roseum strain YXFP-22015, a Plant Pathogen Isolated from Citrus.</title>
        <authorList>
            <person name="Wang Y."/>
            <person name="Zhu L."/>
        </authorList>
    </citation>
    <scope>NUCLEOTIDE SEQUENCE</scope>
    <source>
        <strain evidence="1">YXFP-22015</strain>
    </source>
</reference>
<proteinExistence type="predicted"/>
<keyword evidence="2" id="KW-1185">Reference proteome</keyword>
<dbReference type="Proteomes" id="UP001163324">
    <property type="component" value="Chromosome 1"/>
</dbReference>
<sequence length="156" mass="17384">MASLLPTVPRVVFSIIEPISLVAGFAGAMLDTPWFVSEQIPQAEPFDVHKTSIVLAWQLGNLYLLMAFMGVAILYGTSELKVVRNYLFVLWLGDIGHVGFSCYGMGMERLMRPREWNAIASGNITFTVFLFLMRSTYFLGFWGTSKAAVSSTKKTL</sequence>
<accession>A0ACC0VCC7</accession>
<evidence type="ECO:0000313" key="2">
    <source>
        <dbReference type="Proteomes" id="UP001163324"/>
    </source>
</evidence>
<evidence type="ECO:0000313" key="1">
    <source>
        <dbReference type="EMBL" id="KAI9904075.1"/>
    </source>
</evidence>
<gene>
    <name evidence="1" type="ORF">N3K66_000604</name>
</gene>